<evidence type="ECO:0000313" key="12">
    <source>
        <dbReference type="Proteomes" id="UP001217582"/>
    </source>
</evidence>
<protein>
    <recommendedName>
        <fullName evidence="10">Mannosyltransferase</fullName>
        <ecNumber evidence="10">2.4.1.-</ecNumber>
    </recommendedName>
</protein>
<dbReference type="GO" id="GO:0006506">
    <property type="term" value="P:GPI anchor biosynthetic process"/>
    <property type="evidence" value="ECO:0007669"/>
    <property type="project" value="TreeGrafter"/>
</dbReference>
<evidence type="ECO:0000256" key="8">
    <source>
        <dbReference type="ARBA" id="ARBA00023136"/>
    </source>
</evidence>
<organism evidence="11 12">
    <name type="scientific">Malassezia arunalokei</name>
    <dbReference type="NCBI Taxonomy" id="1514897"/>
    <lineage>
        <taxon>Eukaryota</taxon>
        <taxon>Fungi</taxon>
        <taxon>Dikarya</taxon>
        <taxon>Basidiomycota</taxon>
        <taxon>Ustilaginomycotina</taxon>
        <taxon>Malasseziomycetes</taxon>
        <taxon>Malasseziales</taxon>
        <taxon>Malasseziaceae</taxon>
        <taxon>Malassezia</taxon>
    </lineage>
</organism>
<dbReference type="AlphaFoldDB" id="A0AAJ6CNN5"/>
<dbReference type="PANTHER" id="PTHR22760">
    <property type="entry name" value="GLYCOSYLTRANSFERASE"/>
    <property type="match status" value="1"/>
</dbReference>
<sequence>MVGAAIGAVHTVGALLTSRTFFQPDEYWQSLEIAHRIVFGYGYRTWEWTSDPPLRSIVHPVLFVPLYKLLDIAGTSAYALATAPAMQQALVSALGDWFAYRLIARTAGHSVALVWCVLHLSSVYWLYTASRPFSNTMEAALCSIALYYWPMSRARVLHVSRTHHTYRIALLAAWAAVLVRPTSVILWSFLGLQVLYDAWHTACCGRLLLDAVWTGAAALAIGAGLDTLYYGTWTWTPLAFVRTNLVHGLSSFYGMNSWHWYVSVGLPSILTVYTPYAFLGWWRHGTRHPALRRLFGACVGTIWVYSCLQHKEVRFLQPLVPWLHLAAALALRSASSRPIVSLRDAYAALPRWTRIWLLVQVPVLVYVCAFHARAQVQVMSYLHTLSRSMSPPRSVGFLMPCHSTPWQSHMHAPHFEAAGESGDTGLACQTISSTIL</sequence>
<dbReference type="InterPro" id="IPR005599">
    <property type="entry name" value="GPI_mannosylTrfase"/>
</dbReference>
<comment type="function">
    <text evidence="9">Mannosyltransferase involved in glycosylphosphatidylinositol-anchor biosynthesis. Transfers the third mannose to Man2-GlcN-acyl-PI during GPI precursor assembly.</text>
</comment>
<evidence type="ECO:0000313" key="11">
    <source>
        <dbReference type="EMBL" id="WFD17437.1"/>
    </source>
</evidence>
<dbReference type="Pfam" id="PF03901">
    <property type="entry name" value="Glyco_transf_22"/>
    <property type="match status" value="1"/>
</dbReference>
<dbReference type="GO" id="GO:0005789">
    <property type="term" value="C:endoplasmic reticulum membrane"/>
    <property type="evidence" value="ECO:0007669"/>
    <property type="project" value="UniProtKB-SubCell"/>
</dbReference>
<keyword evidence="6 10" id="KW-0256">Endoplasmic reticulum</keyword>
<keyword evidence="4" id="KW-0808">Transferase</keyword>
<dbReference type="Proteomes" id="UP001217582">
    <property type="component" value="Chromosome 7"/>
</dbReference>
<keyword evidence="3 10" id="KW-0328">Glycosyltransferase</keyword>
<feature type="transmembrane region" description="Helical" evidence="10">
    <location>
        <begin position="107"/>
        <end position="127"/>
    </location>
</feature>
<feature type="transmembrane region" description="Helical" evidence="10">
    <location>
        <begin position="169"/>
        <end position="190"/>
    </location>
</feature>
<dbReference type="GO" id="GO:0000026">
    <property type="term" value="F:alpha-1,2-mannosyltransferase activity"/>
    <property type="evidence" value="ECO:0007669"/>
    <property type="project" value="TreeGrafter"/>
</dbReference>
<keyword evidence="5 10" id="KW-0812">Transmembrane</keyword>
<evidence type="ECO:0000256" key="5">
    <source>
        <dbReference type="ARBA" id="ARBA00022692"/>
    </source>
</evidence>
<gene>
    <name evidence="11" type="primary">GPI10</name>
    <name evidence="11" type="ORF">MARU1_003491</name>
</gene>
<evidence type="ECO:0000256" key="4">
    <source>
        <dbReference type="ARBA" id="ARBA00022679"/>
    </source>
</evidence>
<name>A0AAJ6CNN5_9BASI</name>
<proteinExistence type="inferred from homology"/>
<evidence type="ECO:0000256" key="3">
    <source>
        <dbReference type="ARBA" id="ARBA00022676"/>
    </source>
</evidence>
<evidence type="ECO:0000256" key="10">
    <source>
        <dbReference type="RuleBase" id="RU363075"/>
    </source>
</evidence>
<feature type="transmembrane region" description="Helical" evidence="10">
    <location>
        <begin position="258"/>
        <end position="279"/>
    </location>
</feature>
<comment type="caution">
    <text evidence="10">Lacks conserved residue(s) required for the propagation of feature annotation.</text>
</comment>
<comment type="subcellular location">
    <subcellularLocation>
        <location evidence="1 10">Endoplasmic reticulum membrane</location>
        <topology evidence="1 10">Multi-pass membrane protein</topology>
    </subcellularLocation>
</comment>
<accession>A0AAJ6CNN5</accession>
<evidence type="ECO:0000256" key="7">
    <source>
        <dbReference type="ARBA" id="ARBA00022989"/>
    </source>
</evidence>
<evidence type="ECO:0000256" key="2">
    <source>
        <dbReference type="ARBA" id="ARBA00006065"/>
    </source>
</evidence>
<reference evidence="11 12" key="1">
    <citation type="submission" date="2023-03" db="EMBL/GenBank/DDBJ databases">
        <title>Mating type loci evolution in Malassezia.</title>
        <authorList>
            <person name="Coelho M.A."/>
        </authorList>
    </citation>
    <scope>NUCLEOTIDE SEQUENCE [LARGE SCALE GENOMIC DNA]</scope>
    <source>
        <strain evidence="11 12">CBS 13387</strain>
    </source>
</reference>
<keyword evidence="8 10" id="KW-0472">Membrane</keyword>
<dbReference type="PANTHER" id="PTHR22760:SF4">
    <property type="entry name" value="GPI MANNOSYLTRANSFERASE 3"/>
    <property type="match status" value="1"/>
</dbReference>
<dbReference type="EC" id="2.4.1.-" evidence="10"/>
<evidence type="ECO:0000256" key="1">
    <source>
        <dbReference type="ARBA" id="ARBA00004477"/>
    </source>
</evidence>
<dbReference type="EMBL" id="CP119922">
    <property type="protein sequence ID" value="WFD17437.1"/>
    <property type="molecule type" value="Genomic_DNA"/>
</dbReference>
<keyword evidence="7 10" id="KW-1133">Transmembrane helix</keyword>
<comment type="similarity">
    <text evidence="2">Belongs to the glycosyltransferase 22 family. PIGB subfamily.</text>
</comment>
<evidence type="ECO:0000256" key="6">
    <source>
        <dbReference type="ARBA" id="ARBA00022824"/>
    </source>
</evidence>
<evidence type="ECO:0000256" key="9">
    <source>
        <dbReference type="ARBA" id="ARBA00024708"/>
    </source>
</evidence>
<keyword evidence="12" id="KW-1185">Reference proteome</keyword>